<dbReference type="PANTHER" id="PTHR33525:SF3">
    <property type="entry name" value="RIBONUCLEASE Y"/>
    <property type="match status" value="1"/>
</dbReference>
<keyword evidence="4" id="KW-1185">Reference proteome</keyword>
<dbReference type="RefSeq" id="WP_258331202.1">
    <property type="nucleotide sequence ID" value="NZ_JAPTGG010000005.1"/>
</dbReference>
<sequence length="554" mass="59900">MSKVVDQKTTDTGSQIDRAPWLDILQKTEMRALASVGSEISQLIGDANTNAGGLAEIILKDAALTSQVLKIANSVEFKPGSARAERQALKAAEQESALRQAIVRIGFNGIRCICISIALIDSIIKKPNKQKRLLLCLAQSFHTAVHARNIAQQMKNCRSEDVFIAGLLQNLGELVFWASPIAESLDYKKLIKTNNGSAAVAAQQLTGMSFTDMSKELADSWSLSETLSDSFNPAKNTPEVKAINLGNMMSSGIESGWDSKQLTAAINKIAADFSLNINSCMDLLRRGADEAMAMAKEYGPGIDAVLLPREPGLAAVENIEPVDDIVATEKALSDIESLLVRSSGDAGKADPAQSGQDEPSQSVAKNNLQQQAIAQTLEQAALRPANSARQVELIDELWDAAEGQNPITSVCKLLANGIYEAIGLERVAVFIKLNKKEEIKLAYLAGQNTEHWAQDLVLSISETNDSIFRYCTRSSGPVWVSPGKTTGLDKLLSKPVKALIGEQKRFMMAPVKSGLRVVALVYTDMAGEDLELSEQHFADFSRLIKQASRALSSQ</sequence>
<dbReference type="AlphaFoldDB" id="A0A9J6RKM6"/>
<dbReference type="Gene3D" id="3.30.450.40">
    <property type="match status" value="1"/>
</dbReference>
<dbReference type="PANTHER" id="PTHR33525">
    <property type="match status" value="1"/>
</dbReference>
<evidence type="ECO:0000313" key="4">
    <source>
        <dbReference type="Proteomes" id="UP001069090"/>
    </source>
</evidence>
<dbReference type="Proteomes" id="UP001069090">
    <property type="component" value="Unassembled WGS sequence"/>
</dbReference>
<dbReference type="Gene3D" id="1.10.3210.10">
    <property type="entry name" value="Hypothetical protein af1432"/>
    <property type="match status" value="1"/>
</dbReference>
<accession>A0A9J6RKM6</accession>
<dbReference type="Pfam" id="PF08668">
    <property type="entry name" value="HDOD"/>
    <property type="match status" value="1"/>
</dbReference>
<dbReference type="InterPro" id="IPR013976">
    <property type="entry name" value="HDOD"/>
</dbReference>
<reference evidence="3 4" key="1">
    <citation type="submission" date="2022-12" db="EMBL/GenBank/DDBJ databases">
        <title>Dasania phycosphaerae sp. nov., isolated from particulate material of the south coast of Korea.</title>
        <authorList>
            <person name="Jiang Y."/>
        </authorList>
    </citation>
    <scope>NUCLEOTIDE SEQUENCE [LARGE SCALE GENOMIC DNA]</scope>
    <source>
        <strain evidence="3 4">GY-19</strain>
    </source>
</reference>
<comment type="caution">
    <text evidence="3">The sequence shown here is derived from an EMBL/GenBank/DDBJ whole genome shotgun (WGS) entry which is preliminary data.</text>
</comment>
<proteinExistence type="predicted"/>
<name>A0A9J6RKM6_9GAMM</name>
<dbReference type="InterPro" id="IPR052340">
    <property type="entry name" value="RNase_Y/CdgJ"/>
</dbReference>
<evidence type="ECO:0000259" key="2">
    <source>
        <dbReference type="PROSITE" id="PS51833"/>
    </source>
</evidence>
<feature type="compositionally biased region" description="Polar residues" evidence="1">
    <location>
        <begin position="353"/>
        <end position="365"/>
    </location>
</feature>
<evidence type="ECO:0000313" key="3">
    <source>
        <dbReference type="EMBL" id="MCZ0865051.1"/>
    </source>
</evidence>
<dbReference type="InterPro" id="IPR029016">
    <property type="entry name" value="GAF-like_dom_sf"/>
</dbReference>
<feature type="region of interest" description="Disordered" evidence="1">
    <location>
        <begin position="343"/>
        <end position="365"/>
    </location>
</feature>
<organism evidence="3 4">
    <name type="scientific">Dasania phycosphaerae</name>
    <dbReference type="NCBI Taxonomy" id="2950436"/>
    <lineage>
        <taxon>Bacteria</taxon>
        <taxon>Pseudomonadati</taxon>
        <taxon>Pseudomonadota</taxon>
        <taxon>Gammaproteobacteria</taxon>
        <taxon>Cellvibrionales</taxon>
        <taxon>Spongiibacteraceae</taxon>
        <taxon>Dasania</taxon>
    </lineage>
</organism>
<gene>
    <name evidence="3" type="ORF">O0V09_07565</name>
</gene>
<evidence type="ECO:0000256" key="1">
    <source>
        <dbReference type="SAM" id="MobiDB-lite"/>
    </source>
</evidence>
<protein>
    <submittedName>
        <fullName evidence="3">HDOD domain-containing protein</fullName>
    </submittedName>
</protein>
<dbReference type="SUPFAM" id="SSF109604">
    <property type="entry name" value="HD-domain/PDEase-like"/>
    <property type="match status" value="1"/>
</dbReference>
<feature type="domain" description="HDOD" evidence="2">
    <location>
        <begin position="30"/>
        <end position="237"/>
    </location>
</feature>
<dbReference type="PROSITE" id="PS51833">
    <property type="entry name" value="HDOD"/>
    <property type="match status" value="1"/>
</dbReference>
<dbReference type="EMBL" id="JAPTGG010000005">
    <property type="protein sequence ID" value="MCZ0865051.1"/>
    <property type="molecule type" value="Genomic_DNA"/>
</dbReference>